<dbReference type="Pfam" id="PF00702">
    <property type="entry name" value="Hydrolase"/>
    <property type="match status" value="1"/>
</dbReference>
<dbReference type="InterPro" id="IPR023198">
    <property type="entry name" value="PGP-like_dom2"/>
</dbReference>
<dbReference type="InterPro" id="IPR052898">
    <property type="entry name" value="ACAD10-like"/>
</dbReference>
<proteinExistence type="predicted"/>
<dbReference type="EMBL" id="JAJOMB010000022">
    <property type="protein sequence ID" value="MCD5315416.1"/>
    <property type="molecule type" value="Genomic_DNA"/>
</dbReference>
<dbReference type="NCBIfam" id="TIGR01509">
    <property type="entry name" value="HAD-SF-IA-v3"/>
    <property type="match status" value="1"/>
</dbReference>
<dbReference type="PANTHER" id="PTHR47829">
    <property type="entry name" value="HYDROLASE, PUTATIVE (AFU_ORTHOLOGUE AFUA_1G12880)-RELATED"/>
    <property type="match status" value="1"/>
</dbReference>
<keyword evidence="2" id="KW-1185">Reference proteome</keyword>
<dbReference type="SFLD" id="SFLDG01129">
    <property type="entry name" value="C1.5:_HAD__Beta-PGM__Phosphata"/>
    <property type="match status" value="1"/>
</dbReference>
<accession>A0A9X1SX27</accession>
<evidence type="ECO:0000313" key="2">
    <source>
        <dbReference type="Proteomes" id="UP001138997"/>
    </source>
</evidence>
<dbReference type="InterPro" id="IPR036412">
    <property type="entry name" value="HAD-like_sf"/>
</dbReference>
<dbReference type="AlphaFoldDB" id="A0A9X1SX27"/>
<dbReference type="SFLD" id="SFLDS00003">
    <property type="entry name" value="Haloacid_Dehalogenase"/>
    <property type="match status" value="1"/>
</dbReference>
<dbReference type="PANTHER" id="PTHR47829:SF1">
    <property type="entry name" value="HAD FAMILY PHOSPHATASE"/>
    <property type="match status" value="1"/>
</dbReference>
<dbReference type="Proteomes" id="UP001138997">
    <property type="component" value="Unassembled WGS sequence"/>
</dbReference>
<dbReference type="PRINTS" id="PR00413">
    <property type="entry name" value="HADHALOGNASE"/>
</dbReference>
<reference evidence="1" key="1">
    <citation type="submission" date="2021-11" db="EMBL/GenBank/DDBJ databases">
        <title>Streptomyces corallinus and Kineosporia corallina sp. nov., two new coral-derived marine actinobacteria.</title>
        <authorList>
            <person name="Buangrab K."/>
            <person name="Sutthacheep M."/>
            <person name="Yeemin T."/>
            <person name="Harunari E."/>
            <person name="Igarashi Y."/>
            <person name="Sripreechasak P."/>
            <person name="Kanchanasin P."/>
            <person name="Tanasupawat S."/>
            <person name="Phongsopitanun W."/>
        </authorList>
    </citation>
    <scope>NUCLEOTIDE SEQUENCE</scope>
    <source>
        <strain evidence="1">JCM 31032</strain>
    </source>
</reference>
<organism evidence="1 2">
    <name type="scientific">Kineosporia babensis</name>
    <dbReference type="NCBI Taxonomy" id="499548"/>
    <lineage>
        <taxon>Bacteria</taxon>
        <taxon>Bacillati</taxon>
        <taxon>Actinomycetota</taxon>
        <taxon>Actinomycetes</taxon>
        <taxon>Kineosporiales</taxon>
        <taxon>Kineosporiaceae</taxon>
        <taxon>Kineosporia</taxon>
    </lineage>
</organism>
<evidence type="ECO:0000313" key="1">
    <source>
        <dbReference type="EMBL" id="MCD5315416.1"/>
    </source>
</evidence>
<dbReference type="RefSeq" id="WP_231448239.1">
    <property type="nucleotide sequence ID" value="NZ_JAJOMB010000022.1"/>
</dbReference>
<dbReference type="Gene3D" id="3.40.50.1000">
    <property type="entry name" value="HAD superfamily/HAD-like"/>
    <property type="match status" value="1"/>
</dbReference>
<dbReference type="Gene3D" id="1.10.150.240">
    <property type="entry name" value="Putative phosphatase, domain 2"/>
    <property type="match status" value="1"/>
</dbReference>
<sequence>METSGELRGLIVDWGGVLTAPLDEAVTRWAAAEGIGMDTYASVMKNLVDESDSPIHSLERGELDPAAFEQVVAERFRAQGTPVEADGLLTRMLEGLQALSEDMVGLLRRARKAGLRTALLSNSWGEHYPEHLWIGAFDEVVISGRVGLRKPEPEIFRHTCRLLDLAPQQCVFVDDLRANIVGAAQTGLIGVHFTSYQDAVDELEILFGLDLR</sequence>
<dbReference type="SUPFAM" id="SSF56784">
    <property type="entry name" value="HAD-like"/>
    <property type="match status" value="1"/>
</dbReference>
<dbReference type="InterPro" id="IPR006439">
    <property type="entry name" value="HAD-SF_hydro_IA"/>
</dbReference>
<dbReference type="InterPro" id="IPR023214">
    <property type="entry name" value="HAD_sf"/>
</dbReference>
<comment type="caution">
    <text evidence="1">The sequence shown here is derived from an EMBL/GenBank/DDBJ whole genome shotgun (WGS) entry which is preliminary data.</text>
</comment>
<dbReference type="CDD" id="cd02603">
    <property type="entry name" value="HAD_sEH-N_like"/>
    <property type="match status" value="1"/>
</dbReference>
<protein>
    <submittedName>
        <fullName evidence="1">HAD family phosphatase</fullName>
    </submittedName>
</protein>
<name>A0A9X1SX27_9ACTN</name>
<gene>
    <name evidence="1" type="ORF">LR394_31415</name>
</gene>